<protein>
    <recommendedName>
        <fullName evidence="2">Bacterial toxin 30 domain-containing protein</fullName>
    </recommendedName>
</protein>
<evidence type="ECO:0000259" key="2">
    <source>
        <dbReference type="Pfam" id="PF15532"/>
    </source>
</evidence>
<dbReference type="EMBL" id="JAFMYV010000030">
    <property type="protein sequence ID" value="MBO0940087.1"/>
    <property type="molecule type" value="Genomic_DNA"/>
</dbReference>
<comment type="caution">
    <text evidence="3">The sequence shown here is derived from an EMBL/GenBank/DDBJ whole genome shotgun (WGS) entry which is preliminary data.</text>
</comment>
<evidence type="ECO:0000313" key="3">
    <source>
        <dbReference type="EMBL" id="MBO0940087.1"/>
    </source>
</evidence>
<evidence type="ECO:0000313" key="4">
    <source>
        <dbReference type="Proteomes" id="UP000664034"/>
    </source>
</evidence>
<organism evidence="3 4">
    <name type="scientific">Fibrella rubiginis</name>
    <dbReference type="NCBI Taxonomy" id="2817060"/>
    <lineage>
        <taxon>Bacteria</taxon>
        <taxon>Pseudomonadati</taxon>
        <taxon>Bacteroidota</taxon>
        <taxon>Cytophagia</taxon>
        <taxon>Cytophagales</taxon>
        <taxon>Spirosomataceae</taxon>
        <taxon>Fibrella</taxon>
    </lineage>
</organism>
<reference evidence="3" key="1">
    <citation type="submission" date="2021-03" db="EMBL/GenBank/DDBJ databases">
        <title>Fibrella sp. HMF5335 genome sequencing and assembly.</title>
        <authorList>
            <person name="Kang H."/>
            <person name="Kim H."/>
            <person name="Bae S."/>
            <person name="Joh K."/>
        </authorList>
    </citation>
    <scope>NUCLEOTIDE SEQUENCE</scope>
    <source>
        <strain evidence="3">HMF5335</strain>
    </source>
</reference>
<feature type="region of interest" description="Disordered" evidence="1">
    <location>
        <begin position="75"/>
        <end position="100"/>
    </location>
</feature>
<proteinExistence type="predicted"/>
<keyword evidence="4" id="KW-1185">Reference proteome</keyword>
<sequence>MQTGDPYTAGYKEKWSENGYDYEVRIHQPPPNAPVGSNSAKGPTYRIRRKAQGLDANGQGKGFEFMDDKGVWHRESNIKAGNPPQAANDTHIPLPNGTIK</sequence>
<gene>
    <name evidence="3" type="ORF">J2I47_26320</name>
</gene>
<dbReference type="AlphaFoldDB" id="A0A939K4A1"/>
<accession>A0A939K4A1</accession>
<feature type="domain" description="Bacterial toxin 30" evidence="2">
    <location>
        <begin position="8"/>
        <end position="95"/>
    </location>
</feature>
<name>A0A939K4A1_9BACT</name>
<dbReference type="Pfam" id="PF15532">
    <property type="entry name" value="Ntox30"/>
    <property type="match status" value="1"/>
</dbReference>
<dbReference type="InterPro" id="IPR029111">
    <property type="entry name" value="Ntox30"/>
</dbReference>
<evidence type="ECO:0000256" key="1">
    <source>
        <dbReference type="SAM" id="MobiDB-lite"/>
    </source>
</evidence>
<dbReference type="Proteomes" id="UP000664034">
    <property type="component" value="Unassembled WGS sequence"/>
</dbReference>